<dbReference type="EMBL" id="JACHMF010000001">
    <property type="protein sequence ID" value="MBB4690192.1"/>
    <property type="molecule type" value="Genomic_DNA"/>
</dbReference>
<protein>
    <recommendedName>
        <fullName evidence="4">Lipoprotein</fullName>
    </recommendedName>
</protein>
<evidence type="ECO:0000313" key="3">
    <source>
        <dbReference type="Proteomes" id="UP000542742"/>
    </source>
</evidence>
<comment type="caution">
    <text evidence="2">The sequence shown here is derived from an EMBL/GenBank/DDBJ whole genome shotgun (WGS) entry which is preliminary data.</text>
</comment>
<proteinExistence type="predicted"/>
<organism evidence="2 3">
    <name type="scientific">Paractinoplanes abujensis</name>
    <dbReference type="NCBI Taxonomy" id="882441"/>
    <lineage>
        <taxon>Bacteria</taxon>
        <taxon>Bacillati</taxon>
        <taxon>Actinomycetota</taxon>
        <taxon>Actinomycetes</taxon>
        <taxon>Micromonosporales</taxon>
        <taxon>Micromonosporaceae</taxon>
        <taxon>Paractinoplanes</taxon>
    </lineage>
</organism>
<dbReference type="RefSeq" id="WP_184949188.1">
    <property type="nucleotide sequence ID" value="NZ_BOMC01000048.1"/>
</dbReference>
<evidence type="ECO:0000256" key="1">
    <source>
        <dbReference type="SAM" id="MobiDB-lite"/>
    </source>
</evidence>
<name>A0A7W7CKE5_9ACTN</name>
<keyword evidence="3" id="KW-1185">Reference proteome</keyword>
<feature type="compositionally biased region" description="Low complexity" evidence="1">
    <location>
        <begin position="25"/>
        <end position="37"/>
    </location>
</feature>
<accession>A0A7W7CKE5</accession>
<evidence type="ECO:0008006" key="4">
    <source>
        <dbReference type="Google" id="ProtNLM"/>
    </source>
</evidence>
<reference evidence="2 3" key="1">
    <citation type="submission" date="2020-08" db="EMBL/GenBank/DDBJ databases">
        <title>Sequencing the genomes of 1000 actinobacteria strains.</title>
        <authorList>
            <person name="Klenk H.-P."/>
        </authorList>
    </citation>
    <scope>NUCLEOTIDE SEQUENCE [LARGE SCALE GENOMIC DNA]</scope>
    <source>
        <strain evidence="2 3">DSM 45518</strain>
    </source>
</reference>
<dbReference type="Proteomes" id="UP000542742">
    <property type="component" value="Unassembled WGS sequence"/>
</dbReference>
<evidence type="ECO:0000313" key="2">
    <source>
        <dbReference type="EMBL" id="MBB4690192.1"/>
    </source>
</evidence>
<dbReference type="PROSITE" id="PS51257">
    <property type="entry name" value="PROKAR_LIPOPROTEIN"/>
    <property type="match status" value="1"/>
</dbReference>
<feature type="region of interest" description="Disordered" evidence="1">
    <location>
        <begin position="19"/>
        <end position="42"/>
    </location>
</feature>
<sequence length="163" mass="16418">MRILGAMLCLSLVAGCSGSPEEPDAGPSAPAGPGVVDCGHDIGGRPPGAGSRLILDAVVLPTARLQVSDSGDGRLFAKAGLLVRAGTAVELTVDPAAADTTIGWGSPGPEGTTIRVPACPDAVGWLAFAGGYHVPRPMCVPLIVRVNGREQRAEVRVGADCES</sequence>
<gene>
    <name evidence="2" type="ORF">BKA14_000340</name>
</gene>
<dbReference type="AlphaFoldDB" id="A0A7W7CKE5"/>